<reference evidence="3" key="1">
    <citation type="submission" date="2018-06" db="EMBL/GenBank/DDBJ databases">
        <authorList>
            <person name="Zhirakovskaya E."/>
        </authorList>
    </citation>
    <scope>NUCLEOTIDE SEQUENCE</scope>
</reference>
<evidence type="ECO:0000256" key="1">
    <source>
        <dbReference type="SAM" id="MobiDB-lite"/>
    </source>
</evidence>
<sequence length="132" mass="14195">MGFGDKKPVAQISLDRLAAVAGGGSVETAGPVERTAAPPPKPVTLEPDVSRIRKTNMIDETPEAHKRRLAAKTINFSTTFLIRIIIFAAVLYYAWSQHQLTGQIHRGLAIGLLVMAADFGRVSLKAMTPGSK</sequence>
<keyword evidence="2" id="KW-0812">Transmembrane</keyword>
<feature type="transmembrane region" description="Helical" evidence="2">
    <location>
        <begin position="74"/>
        <end position="95"/>
    </location>
</feature>
<protein>
    <submittedName>
        <fullName evidence="3">Uncharacterized protein</fullName>
    </submittedName>
</protein>
<dbReference type="AlphaFoldDB" id="A0A3B0SL33"/>
<keyword evidence="2" id="KW-0472">Membrane</keyword>
<accession>A0A3B0SL33</accession>
<dbReference type="EMBL" id="UOEH01000217">
    <property type="protein sequence ID" value="VAV97093.1"/>
    <property type="molecule type" value="Genomic_DNA"/>
</dbReference>
<evidence type="ECO:0000256" key="2">
    <source>
        <dbReference type="SAM" id="Phobius"/>
    </source>
</evidence>
<organism evidence="3">
    <name type="scientific">hydrothermal vent metagenome</name>
    <dbReference type="NCBI Taxonomy" id="652676"/>
    <lineage>
        <taxon>unclassified sequences</taxon>
        <taxon>metagenomes</taxon>
        <taxon>ecological metagenomes</taxon>
    </lineage>
</organism>
<gene>
    <name evidence="3" type="ORF">MNBD_ALPHA05-229</name>
</gene>
<evidence type="ECO:0000313" key="3">
    <source>
        <dbReference type="EMBL" id="VAV97093.1"/>
    </source>
</evidence>
<name>A0A3B0SL33_9ZZZZ</name>
<proteinExistence type="predicted"/>
<keyword evidence="2" id="KW-1133">Transmembrane helix</keyword>
<feature type="region of interest" description="Disordered" evidence="1">
    <location>
        <begin position="24"/>
        <end position="46"/>
    </location>
</feature>